<evidence type="ECO:0000313" key="2">
    <source>
        <dbReference type="EMBL" id="CAI4017236.1"/>
    </source>
</evidence>
<protein>
    <submittedName>
        <fullName evidence="4">C3H1-type domain-containing protein</fullName>
    </submittedName>
</protein>
<comment type="caution">
    <text evidence="2">The sequence shown here is derived from an EMBL/GenBank/DDBJ whole genome shotgun (WGS) entry which is preliminary data.</text>
</comment>
<accession>A0A9P1DXE1</accession>
<sequence length="259" mass="29312">MKCHKSAKLDWDDWDDCHARNQESRERHEIWECLSRATYEDGPESLPDSSRLQISESEHFWPPPSDARAQTGRPASLEDFFQERQVFSCPGSRIDEDADVLAPRRMPYMPGEQLTRSAALASQVKADEAKGDLQVERHVEVKSECSTVDTSSVPVRGGKVELPVLRLETALTVSVPLEERENYSMGSDGHDLRQCKPCAFFHTKGCSSGRDCEFCHLCPKGEKQRRQKEKRAFFGAMRSLQKIASESWPFRGSSSTLSE</sequence>
<dbReference type="EMBL" id="CAMXCT010006624">
    <property type="protein sequence ID" value="CAI4017236.1"/>
    <property type="molecule type" value="Genomic_DNA"/>
</dbReference>
<evidence type="ECO:0000313" key="3">
    <source>
        <dbReference type="EMBL" id="CAL1170611.1"/>
    </source>
</evidence>
<reference evidence="3" key="2">
    <citation type="submission" date="2024-04" db="EMBL/GenBank/DDBJ databases">
        <authorList>
            <person name="Chen Y."/>
            <person name="Shah S."/>
            <person name="Dougan E. K."/>
            <person name="Thang M."/>
            <person name="Chan C."/>
        </authorList>
    </citation>
    <scope>NUCLEOTIDE SEQUENCE [LARGE SCALE GENOMIC DNA]</scope>
</reference>
<evidence type="ECO:0000313" key="5">
    <source>
        <dbReference type="Proteomes" id="UP001152797"/>
    </source>
</evidence>
<gene>
    <name evidence="2" type="ORF">C1SCF055_LOCUS41895</name>
</gene>
<keyword evidence="5" id="KW-1185">Reference proteome</keyword>
<dbReference type="Proteomes" id="UP001152797">
    <property type="component" value="Unassembled WGS sequence"/>
</dbReference>
<reference evidence="2" key="1">
    <citation type="submission" date="2022-10" db="EMBL/GenBank/DDBJ databases">
        <authorList>
            <person name="Chen Y."/>
            <person name="Dougan E. K."/>
            <person name="Chan C."/>
            <person name="Rhodes N."/>
            <person name="Thang M."/>
        </authorList>
    </citation>
    <scope>NUCLEOTIDE SEQUENCE</scope>
</reference>
<evidence type="ECO:0000256" key="1">
    <source>
        <dbReference type="SAM" id="MobiDB-lite"/>
    </source>
</evidence>
<dbReference type="EMBL" id="CAMXCT020006624">
    <property type="protein sequence ID" value="CAL1170611.1"/>
    <property type="molecule type" value="Genomic_DNA"/>
</dbReference>
<dbReference type="OrthoDB" id="429795at2759"/>
<dbReference type="EMBL" id="CAMXCT030006624">
    <property type="protein sequence ID" value="CAL4804548.1"/>
    <property type="molecule type" value="Genomic_DNA"/>
</dbReference>
<proteinExistence type="predicted"/>
<name>A0A9P1DXE1_9DINO</name>
<evidence type="ECO:0000313" key="4">
    <source>
        <dbReference type="EMBL" id="CAL4804548.1"/>
    </source>
</evidence>
<dbReference type="AlphaFoldDB" id="A0A9P1DXE1"/>
<organism evidence="2">
    <name type="scientific">Cladocopium goreaui</name>
    <dbReference type="NCBI Taxonomy" id="2562237"/>
    <lineage>
        <taxon>Eukaryota</taxon>
        <taxon>Sar</taxon>
        <taxon>Alveolata</taxon>
        <taxon>Dinophyceae</taxon>
        <taxon>Suessiales</taxon>
        <taxon>Symbiodiniaceae</taxon>
        <taxon>Cladocopium</taxon>
    </lineage>
</organism>
<feature type="region of interest" description="Disordered" evidence="1">
    <location>
        <begin position="39"/>
        <end position="71"/>
    </location>
</feature>